<dbReference type="EMBL" id="BNJG01000001">
    <property type="protein sequence ID" value="GHO53130.1"/>
    <property type="molecule type" value="Genomic_DNA"/>
</dbReference>
<proteinExistence type="predicted"/>
<evidence type="ECO:0000313" key="7">
    <source>
        <dbReference type="Proteomes" id="UP000654345"/>
    </source>
</evidence>
<keyword evidence="6" id="KW-0830">Ubiquinone</keyword>
<keyword evidence="2" id="KW-0808">Transferase</keyword>
<dbReference type="PANTHER" id="PTHR43464">
    <property type="entry name" value="METHYLTRANSFERASE"/>
    <property type="match status" value="1"/>
</dbReference>
<evidence type="ECO:0000259" key="5">
    <source>
        <dbReference type="Pfam" id="PF08241"/>
    </source>
</evidence>
<dbReference type="InterPro" id="IPR010233">
    <property type="entry name" value="UbiG_MeTrfase"/>
</dbReference>
<comment type="caution">
    <text evidence="6">The sequence shown here is derived from an EMBL/GenBank/DDBJ whole genome shotgun (WGS) entry which is preliminary data.</text>
</comment>
<dbReference type="InterPro" id="IPR029063">
    <property type="entry name" value="SAM-dependent_MTases_sf"/>
</dbReference>
<evidence type="ECO:0000256" key="1">
    <source>
        <dbReference type="ARBA" id="ARBA00022603"/>
    </source>
</evidence>
<keyword evidence="1" id="KW-0489">Methyltransferase</keyword>
<dbReference type="Proteomes" id="UP000654345">
    <property type="component" value="Unassembled WGS sequence"/>
</dbReference>
<reference evidence="6 7" key="1">
    <citation type="journal article" date="2021" name="Int. J. Syst. Evol. Microbiol.">
        <title>Reticulibacter mediterranei gen. nov., sp. nov., within the new family Reticulibacteraceae fam. nov., and Ktedonospora formicarum gen. nov., sp. nov., Ktedonobacter robiniae sp. nov., Dictyobacter formicarum sp. nov. and Dictyobacter arantiisoli sp. nov., belonging to the class Ktedonobacteria.</title>
        <authorList>
            <person name="Yabe S."/>
            <person name="Zheng Y."/>
            <person name="Wang C.M."/>
            <person name="Sakai Y."/>
            <person name="Abe K."/>
            <person name="Yokota A."/>
            <person name="Donadio S."/>
            <person name="Cavaletti L."/>
            <person name="Monciardini P."/>
        </authorList>
    </citation>
    <scope>NUCLEOTIDE SEQUENCE [LARGE SCALE GENOMIC DNA]</scope>
    <source>
        <strain evidence="6 7">SOSP1-30</strain>
    </source>
</reference>
<evidence type="ECO:0000256" key="4">
    <source>
        <dbReference type="ARBA" id="ARBA00022691"/>
    </source>
</evidence>
<dbReference type="Gene3D" id="3.40.50.150">
    <property type="entry name" value="Vaccinia Virus protein VP39"/>
    <property type="match status" value="1"/>
</dbReference>
<keyword evidence="3" id="KW-0831">Ubiquinone biosynthesis</keyword>
<evidence type="ECO:0000256" key="2">
    <source>
        <dbReference type="ARBA" id="ARBA00022679"/>
    </source>
</evidence>
<dbReference type="NCBIfam" id="TIGR01983">
    <property type="entry name" value="UbiG"/>
    <property type="match status" value="1"/>
</dbReference>
<evidence type="ECO:0000313" key="6">
    <source>
        <dbReference type="EMBL" id="GHO53130.1"/>
    </source>
</evidence>
<dbReference type="InterPro" id="IPR013216">
    <property type="entry name" value="Methyltransf_11"/>
</dbReference>
<accession>A0ABQ3UKC8</accession>
<evidence type="ECO:0000256" key="3">
    <source>
        <dbReference type="ARBA" id="ARBA00022688"/>
    </source>
</evidence>
<dbReference type="RefSeq" id="WP_201369974.1">
    <property type="nucleotide sequence ID" value="NZ_BNJG01000001.1"/>
</dbReference>
<name>A0ABQ3UKC8_9CHLR</name>
<sequence>MRFLTAKGAPRLAQDEIFSTYNWWDKSCLLFQITEERCDYIEERVERVFGREALPQQEVLEVGCGGGLICASLARRGAVTFGIDPSIQALEVARAKVQQAGLGQQAFFAQGYAERLPYASGSFSVIVCLDVLEHVQDLDATIHEIARVLAPGGIFIFDTINRTLLARLALIWIGERFFHEHGLVPGLHDYQHFIKPRELHATLTRHQLVVREMVGFTPRLVKGRLTLGVGGPRLVSYVGYATKGRN</sequence>
<dbReference type="PANTHER" id="PTHR43464:SF19">
    <property type="entry name" value="UBIQUINONE BIOSYNTHESIS O-METHYLTRANSFERASE, MITOCHONDRIAL"/>
    <property type="match status" value="1"/>
</dbReference>
<gene>
    <name evidence="6" type="primary">ubiG</name>
    <name evidence="6" type="ORF">KSB_16050</name>
</gene>
<feature type="domain" description="Methyltransferase type 11" evidence="5">
    <location>
        <begin position="60"/>
        <end position="157"/>
    </location>
</feature>
<keyword evidence="7" id="KW-1185">Reference proteome</keyword>
<keyword evidence="4" id="KW-0949">S-adenosyl-L-methionine</keyword>
<dbReference type="SUPFAM" id="SSF53335">
    <property type="entry name" value="S-adenosyl-L-methionine-dependent methyltransferases"/>
    <property type="match status" value="1"/>
</dbReference>
<dbReference type="Pfam" id="PF08241">
    <property type="entry name" value="Methyltransf_11"/>
    <property type="match status" value="1"/>
</dbReference>
<dbReference type="CDD" id="cd02440">
    <property type="entry name" value="AdoMet_MTases"/>
    <property type="match status" value="1"/>
</dbReference>
<protein>
    <submittedName>
        <fullName evidence="6">Ubiquinone biosynthesis O-methyltransferase</fullName>
    </submittedName>
</protein>
<organism evidence="6 7">
    <name type="scientific">Ktedonobacter robiniae</name>
    <dbReference type="NCBI Taxonomy" id="2778365"/>
    <lineage>
        <taxon>Bacteria</taxon>
        <taxon>Bacillati</taxon>
        <taxon>Chloroflexota</taxon>
        <taxon>Ktedonobacteria</taxon>
        <taxon>Ktedonobacterales</taxon>
        <taxon>Ktedonobacteraceae</taxon>
        <taxon>Ktedonobacter</taxon>
    </lineage>
</organism>